<feature type="transmembrane region" description="Helical" evidence="10">
    <location>
        <begin position="121"/>
        <end position="142"/>
    </location>
</feature>
<keyword evidence="12" id="KW-1185">Reference proteome</keyword>
<dbReference type="GO" id="GO:0007165">
    <property type="term" value="P:signal transduction"/>
    <property type="evidence" value="ECO:0007669"/>
    <property type="project" value="UniProtKB-KW"/>
</dbReference>
<evidence type="ECO:0000313" key="11">
    <source>
        <dbReference type="EMBL" id="KAK9708265.1"/>
    </source>
</evidence>
<evidence type="ECO:0000256" key="2">
    <source>
        <dbReference type="ARBA" id="ARBA00022475"/>
    </source>
</evidence>
<feature type="transmembrane region" description="Helical" evidence="10">
    <location>
        <begin position="97"/>
        <end position="115"/>
    </location>
</feature>
<evidence type="ECO:0000256" key="4">
    <source>
        <dbReference type="ARBA" id="ARBA00022692"/>
    </source>
</evidence>
<keyword evidence="8 11" id="KW-0675">Receptor</keyword>
<keyword evidence="3" id="KW-0716">Sensory transduction</keyword>
<reference evidence="11 12" key="1">
    <citation type="journal article" date="2024" name="BMC Genomics">
        <title>De novo assembly and annotation of Popillia japonica's genome with initial clues to its potential as an invasive pest.</title>
        <authorList>
            <person name="Cucini C."/>
            <person name="Boschi S."/>
            <person name="Funari R."/>
            <person name="Cardaioli E."/>
            <person name="Iannotti N."/>
            <person name="Marturano G."/>
            <person name="Paoli F."/>
            <person name="Bruttini M."/>
            <person name="Carapelli A."/>
            <person name="Frati F."/>
            <person name="Nardi F."/>
        </authorList>
    </citation>
    <scope>NUCLEOTIDE SEQUENCE [LARGE SCALE GENOMIC DNA]</scope>
    <source>
        <strain evidence="11">DMR45628</strain>
    </source>
</reference>
<keyword evidence="5" id="KW-0552">Olfaction</keyword>
<keyword evidence="4 10" id="KW-0812">Transmembrane</keyword>
<name>A0AAW1JWM1_POPJA</name>
<dbReference type="PANTHER" id="PTHR21137:SF35">
    <property type="entry name" value="ODORANT RECEPTOR 19A-RELATED"/>
    <property type="match status" value="1"/>
</dbReference>
<dbReference type="GO" id="GO:0004984">
    <property type="term" value="F:olfactory receptor activity"/>
    <property type="evidence" value="ECO:0007669"/>
    <property type="project" value="InterPro"/>
</dbReference>
<feature type="transmembrane region" description="Helical" evidence="10">
    <location>
        <begin position="7"/>
        <end position="28"/>
    </location>
</feature>
<dbReference type="Proteomes" id="UP001458880">
    <property type="component" value="Unassembled WGS sequence"/>
</dbReference>
<organism evidence="11 12">
    <name type="scientific">Popillia japonica</name>
    <name type="common">Japanese beetle</name>
    <dbReference type="NCBI Taxonomy" id="7064"/>
    <lineage>
        <taxon>Eukaryota</taxon>
        <taxon>Metazoa</taxon>
        <taxon>Ecdysozoa</taxon>
        <taxon>Arthropoda</taxon>
        <taxon>Hexapoda</taxon>
        <taxon>Insecta</taxon>
        <taxon>Pterygota</taxon>
        <taxon>Neoptera</taxon>
        <taxon>Endopterygota</taxon>
        <taxon>Coleoptera</taxon>
        <taxon>Polyphaga</taxon>
        <taxon>Scarabaeiformia</taxon>
        <taxon>Scarabaeidae</taxon>
        <taxon>Rutelinae</taxon>
        <taxon>Popillia</taxon>
    </lineage>
</organism>
<evidence type="ECO:0000256" key="10">
    <source>
        <dbReference type="SAM" id="Phobius"/>
    </source>
</evidence>
<keyword evidence="6 10" id="KW-1133">Transmembrane helix</keyword>
<dbReference type="PANTHER" id="PTHR21137">
    <property type="entry name" value="ODORANT RECEPTOR"/>
    <property type="match status" value="1"/>
</dbReference>
<evidence type="ECO:0000256" key="1">
    <source>
        <dbReference type="ARBA" id="ARBA00004651"/>
    </source>
</evidence>
<proteinExistence type="predicted"/>
<accession>A0AAW1JWM1</accession>
<dbReference type="GO" id="GO:0005886">
    <property type="term" value="C:plasma membrane"/>
    <property type="evidence" value="ECO:0007669"/>
    <property type="project" value="UniProtKB-SubCell"/>
</dbReference>
<dbReference type="InterPro" id="IPR004117">
    <property type="entry name" value="7tm6_olfct_rcpt"/>
</dbReference>
<keyword evidence="2" id="KW-1003">Cell membrane</keyword>
<dbReference type="AlphaFoldDB" id="A0AAW1JWM1"/>
<evidence type="ECO:0000256" key="9">
    <source>
        <dbReference type="ARBA" id="ARBA00023224"/>
    </source>
</evidence>
<evidence type="ECO:0000256" key="8">
    <source>
        <dbReference type="ARBA" id="ARBA00023170"/>
    </source>
</evidence>
<gene>
    <name evidence="11" type="ORF">QE152_g27315</name>
</gene>
<sequence length="208" mass="23542">MLSFPLFMQYAYGCFIICNTILQLTILGEKDSTTIIGLCGYSGIVFAQMSAYHWLGNEIICQSDKITESCSLSKWYNLNVKCQKYLIVLMERAKRQLTISLYGLVFVSLASLAVGDRDSSTMIGLCGYSGIVLAQMSAYHWLGNEIIFKSDRIIEACFLSEWYNLSLKCQRYLITLMERAKRPLCISLYDLVFVSFASLGVFRTQPSP</sequence>
<dbReference type="EMBL" id="JASPKY010000333">
    <property type="protein sequence ID" value="KAK9708265.1"/>
    <property type="molecule type" value="Genomic_DNA"/>
</dbReference>
<protein>
    <submittedName>
        <fullName evidence="11">7tm Odorant receptor</fullName>
    </submittedName>
</protein>
<evidence type="ECO:0000256" key="6">
    <source>
        <dbReference type="ARBA" id="ARBA00022989"/>
    </source>
</evidence>
<dbReference type="GO" id="GO:0005549">
    <property type="term" value="F:odorant binding"/>
    <property type="evidence" value="ECO:0007669"/>
    <property type="project" value="InterPro"/>
</dbReference>
<dbReference type="Pfam" id="PF02949">
    <property type="entry name" value="7tm_6"/>
    <property type="match status" value="2"/>
</dbReference>
<comment type="caution">
    <text evidence="11">The sequence shown here is derived from an EMBL/GenBank/DDBJ whole genome shotgun (WGS) entry which is preliminary data.</text>
</comment>
<comment type="subcellular location">
    <subcellularLocation>
        <location evidence="1">Cell membrane</location>
        <topology evidence="1">Multi-pass membrane protein</topology>
    </subcellularLocation>
</comment>
<evidence type="ECO:0000313" key="12">
    <source>
        <dbReference type="Proteomes" id="UP001458880"/>
    </source>
</evidence>
<keyword evidence="9" id="KW-0807">Transducer</keyword>
<feature type="transmembrane region" description="Helical" evidence="10">
    <location>
        <begin position="34"/>
        <end position="55"/>
    </location>
</feature>
<evidence type="ECO:0000256" key="3">
    <source>
        <dbReference type="ARBA" id="ARBA00022606"/>
    </source>
</evidence>
<keyword evidence="7 10" id="KW-0472">Membrane</keyword>
<evidence type="ECO:0000256" key="7">
    <source>
        <dbReference type="ARBA" id="ARBA00023136"/>
    </source>
</evidence>
<evidence type="ECO:0000256" key="5">
    <source>
        <dbReference type="ARBA" id="ARBA00022725"/>
    </source>
</evidence>